<evidence type="ECO:0000256" key="6">
    <source>
        <dbReference type="ARBA" id="ARBA00023136"/>
    </source>
</evidence>
<comment type="similarity">
    <text evidence="7">Belongs to the binding-protein-dependent transport system permease family.</text>
</comment>
<dbReference type="SUPFAM" id="SSF161098">
    <property type="entry name" value="MetI-like"/>
    <property type="match status" value="1"/>
</dbReference>
<evidence type="ECO:0000256" key="3">
    <source>
        <dbReference type="ARBA" id="ARBA00022475"/>
    </source>
</evidence>
<feature type="transmembrane region" description="Helical" evidence="7">
    <location>
        <begin position="191"/>
        <end position="213"/>
    </location>
</feature>
<keyword evidence="6 7" id="KW-0472">Membrane</keyword>
<evidence type="ECO:0000256" key="5">
    <source>
        <dbReference type="ARBA" id="ARBA00022989"/>
    </source>
</evidence>
<evidence type="ECO:0000256" key="7">
    <source>
        <dbReference type="RuleBase" id="RU363032"/>
    </source>
</evidence>
<evidence type="ECO:0000313" key="10">
    <source>
        <dbReference type="Proteomes" id="UP001243009"/>
    </source>
</evidence>
<dbReference type="PANTHER" id="PTHR30151">
    <property type="entry name" value="ALKANE SULFONATE ABC TRANSPORTER-RELATED, MEMBRANE SUBUNIT"/>
    <property type="match status" value="1"/>
</dbReference>
<dbReference type="CDD" id="cd06261">
    <property type="entry name" value="TM_PBP2"/>
    <property type="match status" value="1"/>
</dbReference>
<name>A0ABT9DZS5_9PROT</name>
<dbReference type="RefSeq" id="WP_305104249.1">
    <property type="nucleotide sequence ID" value="NZ_JAUTWS010000011.1"/>
</dbReference>
<dbReference type="Pfam" id="PF00528">
    <property type="entry name" value="BPD_transp_1"/>
    <property type="match status" value="1"/>
</dbReference>
<comment type="caution">
    <text evidence="9">The sequence shown here is derived from an EMBL/GenBank/DDBJ whole genome shotgun (WGS) entry which is preliminary data.</text>
</comment>
<sequence>MRALPNWLVTTLSVLLVLSAWILVTQMGWVRDLFLPGPRDLWLGFEELWEDGYKGRSLFEHLGMSLLRVGAGFLTGAIAGTALGLAMGMSRRLDAAAAPFIEFLRPLPQLAYLVLLIVWLGIGEASKITMLFLAALPVAAVAARDGVRNIPPERIRMAESLGASRGQIFRHVIAPSALAEILTGARLALGIVYGTLIASEIIAGSNGIGWMILDAGRFLRSDYAFVGILVIGVTGVLIDRLLLWLERRVVHWAGR</sequence>
<evidence type="ECO:0000256" key="2">
    <source>
        <dbReference type="ARBA" id="ARBA00022448"/>
    </source>
</evidence>
<dbReference type="InterPro" id="IPR000515">
    <property type="entry name" value="MetI-like"/>
</dbReference>
<keyword evidence="4 7" id="KW-0812">Transmembrane</keyword>
<dbReference type="PROSITE" id="PS50928">
    <property type="entry name" value="ABC_TM1"/>
    <property type="match status" value="1"/>
</dbReference>
<feature type="transmembrane region" description="Helical" evidence="7">
    <location>
        <begin position="128"/>
        <end position="147"/>
    </location>
</feature>
<feature type="transmembrane region" description="Helical" evidence="7">
    <location>
        <begin position="100"/>
        <end position="122"/>
    </location>
</feature>
<accession>A0ABT9DZS5</accession>
<feature type="transmembrane region" description="Helical" evidence="7">
    <location>
        <begin position="225"/>
        <end position="245"/>
    </location>
</feature>
<proteinExistence type="inferred from homology"/>
<keyword evidence="10" id="KW-1185">Reference proteome</keyword>
<evidence type="ECO:0000259" key="8">
    <source>
        <dbReference type="PROSITE" id="PS50928"/>
    </source>
</evidence>
<organism evidence="9 10">
    <name type="scientific">Paracraurococcus lichenis</name>
    <dbReference type="NCBI Taxonomy" id="3064888"/>
    <lineage>
        <taxon>Bacteria</taxon>
        <taxon>Pseudomonadati</taxon>
        <taxon>Pseudomonadota</taxon>
        <taxon>Alphaproteobacteria</taxon>
        <taxon>Acetobacterales</taxon>
        <taxon>Roseomonadaceae</taxon>
        <taxon>Paracraurococcus</taxon>
    </lineage>
</organism>
<dbReference type="EMBL" id="JAUTWS010000011">
    <property type="protein sequence ID" value="MDO9709385.1"/>
    <property type="molecule type" value="Genomic_DNA"/>
</dbReference>
<keyword evidence="5 7" id="KW-1133">Transmembrane helix</keyword>
<evidence type="ECO:0000313" key="9">
    <source>
        <dbReference type="EMBL" id="MDO9709385.1"/>
    </source>
</evidence>
<keyword evidence="2 7" id="KW-0813">Transport</keyword>
<keyword evidence="3" id="KW-1003">Cell membrane</keyword>
<dbReference type="PANTHER" id="PTHR30151:SF25">
    <property type="entry name" value="TAURINE TRANSPORT SYSTEM PERMEASE PROTEIN TAUC"/>
    <property type="match status" value="1"/>
</dbReference>
<evidence type="ECO:0000256" key="4">
    <source>
        <dbReference type="ARBA" id="ARBA00022692"/>
    </source>
</evidence>
<feature type="transmembrane region" description="Helical" evidence="7">
    <location>
        <begin position="7"/>
        <end position="29"/>
    </location>
</feature>
<dbReference type="Gene3D" id="1.10.3720.10">
    <property type="entry name" value="MetI-like"/>
    <property type="match status" value="1"/>
</dbReference>
<comment type="subcellular location">
    <subcellularLocation>
        <location evidence="1 7">Cell membrane</location>
        <topology evidence="1 7">Multi-pass membrane protein</topology>
    </subcellularLocation>
</comment>
<gene>
    <name evidence="9" type="ORF">Q7A36_13620</name>
</gene>
<feature type="transmembrane region" description="Helical" evidence="7">
    <location>
        <begin position="66"/>
        <end position="88"/>
    </location>
</feature>
<dbReference type="Proteomes" id="UP001243009">
    <property type="component" value="Unassembled WGS sequence"/>
</dbReference>
<protein>
    <submittedName>
        <fullName evidence="9">ABC transporter permease</fullName>
    </submittedName>
</protein>
<evidence type="ECO:0000256" key="1">
    <source>
        <dbReference type="ARBA" id="ARBA00004651"/>
    </source>
</evidence>
<reference evidence="9 10" key="1">
    <citation type="submission" date="2023-08" db="EMBL/GenBank/DDBJ databases">
        <title>The draft genome sequence of Paracraurococcus sp. LOR1-02.</title>
        <authorList>
            <person name="Kingkaew E."/>
            <person name="Tanasupawat S."/>
        </authorList>
    </citation>
    <scope>NUCLEOTIDE SEQUENCE [LARGE SCALE GENOMIC DNA]</scope>
    <source>
        <strain evidence="9 10">LOR1-02</strain>
    </source>
</reference>
<feature type="domain" description="ABC transmembrane type-1" evidence="8">
    <location>
        <begin position="62"/>
        <end position="242"/>
    </location>
</feature>
<dbReference type="InterPro" id="IPR035906">
    <property type="entry name" value="MetI-like_sf"/>
</dbReference>